<evidence type="ECO:0000313" key="2">
    <source>
        <dbReference type="Proteomes" id="UP001162972"/>
    </source>
</evidence>
<dbReference type="Proteomes" id="UP001162972">
    <property type="component" value="Chromosome 14"/>
</dbReference>
<comment type="caution">
    <text evidence="1">The sequence shown here is derived from an EMBL/GenBank/DDBJ whole genome shotgun (WGS) entry which is preliminary data.</text>
</comment>
<sequence>MDGSNGYQWVRFSSSTLIFKYIYI</sequence>
<gene>
    <name evidence="1" type="ORF">OIU84_015988</name>
</gene>
<name>A0AAD6NPW7_9ROSI</name>
<dbReference type="AlphaFoldDB" id="A0AAD6NPW7"/>
<protein>
    <submittedName>
        <fullName evidence="1">Uncharacterized protein</fullName>
    </submittedName>
</protein>
<evidence type="ECO:0000313" key="1">
    <source>
        <dbReference type="EMBL" id="KAJ6400448.1"/>
    </source>
</evidence>
<reference evidence="1 2" key="1">
    <citation type="journal article" date="2023" name="Int. J. Mol. Sci.">
        <title>De Novo Assembly and Annotation of 11 Diverse Shrub Willow (Salix) Genomes Reveals Novel Gene Organization in Sex-Linked Regions.</title>
        <authorList>
            <person name="Hyden B."/>
            <person name="Feng K."/>
            <person name="Yates T.B."/>
            <person name="Jawdy S."/>
            <person name="Cereghino C."/>
            <person name="Smart L.B."/>
            <person name="Muchero W."/>
        </authorList>
    </citation>
    <scope>NUCLEOTIDE SEQUENCE [LARGE SCALE GENOMIC DNA]</scope>
    <source>
        <tissue evidence="1">Shoot tip</tissue>
    </source>
</reference>
<organism evidence="1 2">
    <name type="scientific">Salix udensis</name>
    <dbReference type="NCBI Taxonomy" id="889485"/>
    <lineage>
        <taxon>Eukaryota</taxon>
        <taxon>Viridiplantae</taxon>
        <taxon>Streptophyta</taxon>
        <taxon>Embryophyta</taxon>
        <taxon>Tracheophyta</taxon>
        <taxon>Spermatophyta</taxon>
        <taxon>Magnoliopsida</taxon>
        <taxon>eudicotyledons</taxon>
        <taxon>Gunneridae</taxon>
        <taxon>Pentapetalae</taxon>
        <taxon>rosids</taxon>
        <taxon>fabids</taxon>
        <taxon>Malpighiales</taxon>
        <taxon>Salicaceae</taxon>
        <taxon>Saliceae</taxon>
        <taxon>Salix</taxon>
    </lineage>
</organism>
<proteinExistence type="predicted"/>
<accession>A0AAD6NPW7</accession>
<keyword evidence="2" id="KW-1185">Reference proteome</keyword>
<dbReference type="EMBL" id="JAPFFJ010000019">
    <property type="protein sequence ID" value="KAJ6400448.1"/>
    <property type="molecule type" value="Genomic_DNA"/>
</dbReference>